<proteinExistence type="predicted"/>
<dbReference type="RefSeq" id="WP_003426209.1">
    <property type="nucleotide sequence ID" value="NZ_AP025558.1"/>
</dbReference>
<dbReference type="Gene3D" id="3.40.630.30">
    <property type="match status" value="1"/>
</dbReference>
<accession>A0A9P3WTN4</accession>
<dbReference type="PANTHER" id="PTHR43328">
    <property type="entry name" value="ACETYLTRANSFERASE-RELATED"/>
    <property type="match status" value="1"/>
</dbReference>
<dbReference type="AlphaFoldDB" id="A0A9P3WTN4"/>
<comment type="caution">
    <text evidence="1">The sequence shown here is derived from an EMBL/GenBank/DDBJ whole genome shotgun (WGS) entry which is preliminary data.</text>
</comment>
<dbReference type="InterPro" id="IPR016181">
    <property type="entry name" value="Acyl_CoA_acyltransferase"/>
</dbReference>
<dbReference type="InterPro" id="IPR000182">
    <property type="entry name" value="GNAT_dom"/>
</dbReference>
<protein>
    <submittedName>
        <fullName evidence="1">GNAT family N-acetyltransferase</fullName>
    </submittedName>
</protein>
<reference evidence="1" key="1">
    <citation type="journal article" date="2018" name="Genome Biol.">
        <title>SKESA: strategic k-mer extension for scrupulous assemblies.</title>
        <authorList>
            <person name="Souvorov A."/>
            <person name="Agarwala R."/>
            <person name="Lipman D.J."/>
        </authorList>
    </citation>
    <scope>NUCLEOTIDE SEQUENCE</scope>
    <source>
        <strain evidence="1">Clostridioides</strain>
    </source>
</reference>
<dbReference type="EMBL" id="DAEQIJ010000012">
    <property type="protein sequence ID" value="HBH2620771.1"/>
    <property type="molecule type" value="Genomic_DNA"/>
</dbReference>
<dbReference type="CDD" id="cd04301">
    <property type="entry name" value="NAT_SF"/>
    <property type="match status" value="1"/>
</dbReference>
<dbReference type="PANTHER" id="PTHR43328:SF1">
    <property type="entry name" value="N-ACETYLTRANSFERASE DOMAIN-CONTAINING PROTEIN"/>
    <property type="match status" value="1"/>
</dbReference>
<evidence type="ECO:0000313" key="1">
    <source>
        <dbReference type="EMBL" id="HBH2620771.1"/>
    </source>
</evidence>
<evidence type="ECO:0000313" key="2">
    <source>
        <dbReference type="Proteomes" id="UP000879542"/>
    </source>
</evidence>
<dbReference type="Proteomes" id="UP000879542">
    <property type="component" value="Unassembled WGS sequence"/>
</dbReference>
<dbReference type="GO" id="GO:0016747">
    <property type="term" value="F:acyltransferase activity, transferring groups other than amino-acyl groups"/>
    <property type="evidence" value="ECO:0007669"/>
    <property type="project" value="InterPro"/>
</dbReference>
<name>A0A9P3WTN4_CLODI</name>
<dbReference type="PROSITE" id="PS51186">
    <property type="entry name" value="GNAT"/>
    <property type="match status" value="1"/>
</dbReference>
<reference evidence="1" key="2">
    <citation type="submission" date="2021-06" db="EMBL/GenBank/DDBJ databases">
        <authorList>
            <consortium name="NCBI Pathogen Detection Project"/>
        </authorList>
    </citation>
    <scope>NUCLEOTIDE SEQUENCE</scope>
    <source>
        <strain evidence="1">Clostridioides</strain>
    </source>
</reference>
<sequence>MKLENWSIEYINDLVKNANNRNVSKNLRNIFPYPYSVVDAEKFITHCQRCNNKHINLAIIEDDKAIGSVGVSIGEDIYEKSAEIGYWIGESYWGQGIMTHAIKEMIELCFSQYDIVRLYAVVFSHNKASCKVLEKCGFVFEGTLKNSIYKDGNIYDSRIYALVKK</sequence>
<gene>
    <name evidence="1" type="ORF">KRQ00_002545</name>
</gene>
<dbReference type="Pfam" id="PF13302">
    <property type="entry name" value="Acetyltransf_3"/>
    <property type="match status" value="1"/>
</dbReference>
<dbReference type="SUPFAM" id="SSF55729">
    <property type="entry name" value="Acyl-CoA N-acyltransferases (Nat)"/>
    <property type="match status" value="1"/>
</dbReference>
<organism evidence="1 2">
    <name type="scientific">Clostridioides difficile</name>
    <name type="common">Peptoclostridium difficile</name>
    <dbReference type="NCBI Taxonomy" id="1496"/>
    <lineage>
        <taxon>Bacteria</taxon>
        <taxon>Bacillati</taxon>
        <taxon>Bacillota</taxon>
        <taxon>Clostridia</taxon>
        <taxon>Peptostreptococcales</taxon>
        <taxon>Peptostreptococcaceae</taxon>
        <taxon>Clostridioides</taxon>
    </lineage>
</organism>